<sequence>TGRAPSKSNPASIHPSMFSQPQLLPSRSLHNSPHSKGQPFGIAFDIDGVILRGGTPIGGSRQALQRLYQNGGGVPESQRALELSELLGVNIMPSQLLADVTFASFLLFLRSQIVQGHSLFRNLLGRYQDELIVATGKGEPALVMSEYGFNKVLSIDEYVSYFKDIDPVSQYKNWTTMSRSDRSSTLTKLASVCDVYTEKVKAAFIVSDPVDWGRDIQAAFPDKRLGVGAFKIALESIFNRVHHTPLECVIYGKPEPIAFKNAEATLNQIHCDMNHESLDSHLNRNQSKNYFSALYMVGDNPSVDIKGARQAGDPWISVLTRTGMFHGKGNHQEYPADLVVDTVEDAVDFILEKEFSSGQSGCSSG</sequence>
<reference evidence="2" key="2">
    <citation type="submission" date="2021-03" db="UniProtKB">
        <authorList>
            <consortium name="EnsemblPlants"/>
        </authorList>
    </citation>
    <scope>IDENTIFICATION</scope>
</reference>
<name>A0A803MVT6_CHEQI</name>
<keyword evidence="3" id="KW-1185">Reference proteome</keyword>
<accession>A0A803MVT6</accession>
<dbReference type="GO" id="GO:0005739">
    <property type="term" value="C:mitochondrion"/>
    <property type="evidence" value="ECO:0007669"/>
    <property type="project" value="TreeGrafter"/>
</dbReference>
<feature type="region of interest" description="Disordered" evidence="1">
    <location>
        <begin position="1"/>
        <end position="34"/>
    </location>
</feature>
<dbReference type="Gene3D" id="3.40.50.1000">
    <property type="entry name" value="HAD superfamily/HAD-like"/>
    <property type="match status" value="4"/>
</dbReference>
<dbReference type="PANTHER" id="PTHR14269:SF49">
    <property type="entry name" value="HYDROLASE FAMILY PROTEIN _ HAD-SUPERFAMILY PROTEIN"/>
    <property type="match status" value="1"/>
</dbReference>
<dbReference type="SUPFAM" id="SSF56784">
    <property type="entry name" value="HAD-like"/>
    <property type="match status" value="1"/>
</dbReference>
<reference evidence="2" key="1">
    <citation type="journal article" date="2017" name="Nature">
        <title>The genome of Chenopodium quinoa.</title>
        <authorList>
            <person name="Jarvis D.E."/>
            <person name="Ho Y.S."/>
            <person name="Lightfoot D.J."/>
            <person name="Schmoeckel S.M."/>
            <person name="Li B."/>
            <person name="Borm T.J.A."/>
            <person name="Ohyanagi H."/>
            <person name="Mineta K."/>
            <person name="Michell C.T."/>
            <person name="Saber N."/>
            <person name="Kharbatia N.M."/>
            <person name="Rupper R.R."/>
            <person name="Sharp A.R."/>
            <person name="Dally N."/>
            <person name="Boughton B.A."/>
            <person name="Woo Y.H."/>
            <person name="Gao G."/>
            <person name="Schijlen E.G.W.M."/>
            <person name="Guo X."/>
            <person name="Momin A.A."/>
            <person name="Negrao S."/>
            <person name="Al-Babili S."/>
            <person name="Gehring C."/>
            <person name="Roessner U."/>
            <person name="Jung C."/>
            <person name="Murphy K."/>
            <person name="Arold S.T."/>
            <person name="Gojobori T."/>
            <person name="van der Linden C.G."/>
            <person name="van Loo E.N."/>
            <person name="Jellen E.N."/>
            <person name="Maughan P.J."/>
            <person name="Tester M."/>
        </authorList>
    </citation>
    <scope>NUCLEOTIDE SEQUENCE [LARGE SCALE GENOMIC DNA]</scope>
    <source>
        <strain evidence="2">cv. PI 614886</strain>
    </source>
</reference>
<dbReference type="Proteomes" id="UP000596660">
    <property type="component" value="Unplaced"/>
</dbReference>
<dbReference type="EnsemblPlants" id="AUR62036013-RA">
    <property type="protein sequence ID" value="AUR62036013-RA:cds"/>
    <property type="gene ID" value="AUR62036013"/>
</dbReference>
<dbReference type="NCBIfam" id="TIGR01460">
    <property type="entry name" value="HAD-SF-IIA"/>
    <property type="match status" value="1"/>
</dbReference>
<dbReference type="AlphaFoldDB" id="A0A803MVT6"/>
<dbReference type="InterPro" id="IPR036412">
    <property type="entry name" value="HAD-like_sf"/>
</dbReference>
<evidence type="ECO:0000313" key="3">
    <source>
        <dbReference type="Proteomes" id="UP000596660"/>
    </source>
</evidence>
<dbReference type="InterPro" id="IPR006357">
    <property type="entry name" value="HAD-SF_hydro_IIA"/>
</dbReference>
<evidence type="ECO:0000256" key="1">
    <source>
        <dbReference type="SAM" id="MobiDB-lite"/>
    </source>
</evidence>
<organism evidence="2 3">
    <name type="scientific">Chenopodium quinoa</name>
    <name type="common">Quinoa</name>
    <dbReference type="NCBI Taxonomy" id="63459"/>
    <lineage>
        <taxon>Eukaryota</taxon>
        <taxon>Viridiplantae</taxon>
        <taxon>Streptophyta</taxon>
        <taxon>Embryophyta</taxon>
        <taxon>Tracheophyta</taxon>
        <taxon>Spermatophyta</taxon>
        <taxon>Magnoliopsida</taxon>
        <taxon>eudicotyledons</taxon>
        <taxon>Gunneridae</taxon>
        <taxon>Pentapetalae</taxon>
        <taxon>Caryophyllales</taxon>
        <taxon>Chenopodiaceae</taxon>
        <taxon>Chenopodioideae</taxon>
        <taxon>Atripliceae</taxon>
        <taxon>Chenopodium</taxon>
    </lineage>
</organism>
<dbReference type="GO" id="GO:0046474">
    <property type="term" value="P:glycerophospholipid biosynthetic process"/>
    <property type="evidence" value="ECO:0007669"/>
    <property type="project" value="TreeGrafter"/>
</dbReference>
<dbReference type="PANTHER" id="PTHR14269">
    <property type="entry name" value="CDP-DIACYLGLYCEROL--GLYCEROL-3-PHOSPHATE 3-PHOSPHATIDYLTRANSFERASE-RELATED"/>
    <property type="match status" value="1"/>
</dbReference>
<dbReference type="InterPro" id="IPR050324">
    <property type="entry name" value="CDP-alcohol_PTase-I"/>
</dbReference>
<evidence type="ECO:0000313" key="2">
    <source>
        <dbReference type="EnsemblPlants" id="AUR62036013-RA:cds"/>
    </source>
</evidence>
<dbReference type="InterPro" id="IPR023214">
    <property type="entry name" value="HAD_sf"/>
</dbReference>
<protein>
    <submittedName>
        <fullName evidence="2">Uncharacterized protein</fullName>
    </submittedName>
</protein>
<dbReference type="Gramene" id="AUR62036013-RA">
    <property type="protein sequence ID" value="AUR62036013-RA:cds"/>
    <property type="gene ID" value="AUR62036013"/>
</dbReference>
<dbReference type="Pfam" id="PF13242">
    <property type="entry name" value="Hydrolase_like"/>
    <property type="match status" value="1"/>
</dbReference>
<proteinExistence type="predicted"/>